<name>K0TAY7_THAOC</name>
<sequence>MAAKNVSRLLGASRRCIGTTPASWGGQGFDTIALHGGYEPDPEVSLGLGQGAPRGIPVHRTTPFVFKNTEHAANLFKLKELGNIYSRLMNPTCNVLESRYAQLEGGHPLSALTVASGTTAIFYSIINLAEKGDNIVSARALYGGTYTMFNDILIKMGIEVKFVDAEDPQNFADAADEKTRAFFCESCSNPALEICDLEAISALAHEKGLPLICDSTFSTPYLCKPFEFGADIVVSSLTKWVGGHGAGLGGIIVDKGGFAWGAGKHPLYDEPDTSYSGLRWGHDLPESLAPLSYILRARTVPLRNLGACMSPDNAWIIIQGIETLSLRMERHCENAMKVAEHLKAHPSVSWVRYPGLPDDKQHEKAQKYLKGTGGPMVVFGVNASDAKKAGQEFIDSLGLFSHVANVGDARSLAIHPASTTHSQMNEEQLEGAGCPSDMVRLSIGIESIEDILADLDQALEKATNS</sequence>
<dbReference type="GO" id="GO:0030170">
    <property type="term" value="F:pyridoxal phosphate binding"/>
    <property type="evidence" value="ECO:0007669"/>
    <property type="project" value="InterPro"/>
</dbReference>
<comment type="cofactor">
    <cofactor evidence="1 6">
        <name>pyridoxal 5'-phosphate</name>
        <dbReference type="ChEBI" id="CHEBI:597326"/>
    </cofactor>
</comment>
<evidence type="ECO:0000256" key="5">
    <source>
        <dbReference type="PIRSR" id="PIRSR001434-2"/>
    </source>
</evidence>
<dbReference type="CDD" id="cd00614">
    <property type="entry name" value="CGS_like"/>
    <property type="match status" value="1"/>
</dbReference>
<evidence type="ECO:0008006" key="9">
    <source>
        <dbReference type="Google" id="ProtNLM"/>
    </source>
</evidence>
<reference evidence="7 8" key="1">
    <citation type="journal article" date="2012" name="Genome Biol.">
        <title>Genome and low-iron response of an oceanic diatom adapted to chronic iron limitation.</title>
        <authorList>
            <person name="Lommer M."/>
            <person name="Specht M."/>
            <person name="Roy A.S."/>
            <person name="Kraemer L."/>
            <person name="Andreson R."/>
            <person name="Gutowska M.A."/>
            <person name="Wolf J."/>
            <person name="Bergner S.V."/>
            <person name="Schilhabel M.B."/>
            <person name="Klostermeier U.C."/>
            <person name="Beiko R.G."/>
            <person name="Rosenstiel P."/>
            <person name="Hippler M."/>
            <person name="Laroche J."/>
        </authorList>
    </citation>
    <scope>NUCLEOTIDE SEQUENCE [LARGE SCALE GENOMIC DNA]</scope>
    <source>
        <strain evidence="7 8">CCMP1005</strain>
    </source>
</reference>
<dbReference type="EMBL" id="AGNL01003833">
    <property type="protein sequence ID" value="EJK74254.1"/>
    <property type="molecule type" value="Genomic_DNA"/>
</dbReference>
<dbReference type="PIRSF" id="PIRSF001434">
    <property type="entry name" value="CGS"/>
    <property type="match status" value="1"/>
</dbReference>
<dbReference type="InterPro" id="IPR006235">
    <property type="entry name" value="OAc-hSer/O-AcSer_sulfhydrylase"/>
</dbReference>
<dbReference type="PANTHER" id="PTHR43797:SF2">
    <property type="entry name" value="HOMOCYSTEINE_CYSTEINE SYNTHASE"/>
    <property type="match status" value="1"/>
</dbReference>
<dbReference type="Pfam" id="PF01053">
    <property type="entry name" value="Cys_Met_Meta_PP"/>
    <property type="match status" value="1"/>
</dbReference>
<evidence type="ECO:0000256" key="3">
    <source>
        <dbReference type="ARBA" id="ARBA00022679"/>
    </source>
</evidence>
<comment type="caution">
    <text evidence="7">The sequence shown here is derived from an EMBL/GenBank/DDBJ whole genome shotgun (WGS) entry which is preliminary data.</text>
</comment>
<dbReference type="SUPFAM" id="SSF53383">
    <property type="entry name" value="PLP-dependent transferases"/>
    <property type="match status" value="1"/>
</dbReference>
<dbReference type="InterPro" id="IPR000277">
    <property type="entry name" value="Cys/Met-Metab_PyrdxlP-dep_enz"/>
</dbReference>
<dbReference type="GO" id="GO:0005737">
    <property type="term" value="C:cytoplasm"/>
    <property type="evidence" value="ECO:0007669"/>
    <property type="project" value="TreeGrafter"/>
</dbReference>
<dbReference type="AlphaFoldDB" id="K0TAY7"/>
<evidence type="ECO:0000256" key="4">
    <source>
        <dbReference type="ARBA" id="ARBA00022898"/>
    </source>
</evidence>
<protein>
    <recommendedName>
        <fullName evidence="9">O-acetylhomoserine aminocarboxypropyltransferase</fullName>
    </recommendedName>
</protein>
<dbReference type="eggNOG" id="KOG0053">
    <property type="taxonomic scope" value="Eukaryota"/>
</dbReference>
<dbReference type="Gene3D" id="3.90.1150.10">
    <property type="entry name" value="Aspartate Aminotransferase, domain 1"/>
    <property type="match status" value="1"/>
</dbReference>
<comment type="similarity">
    <text evidence="2 6">Belongs to the trans-sulfuration enzymes family.</text>
</comment>
<organism evidence="7 8">
    <name type="scientific">Thalassiosira oceanica</name>
    <name type="common">Marine diatom</name>
    <dbReference type="NCBI Taxonomy" id="159749"/>
    <lineage>
        <taxon>Eukaryota</taxon>
        <taxon>Sar</taxon>
        <taxon>Stramenopiles</taxon>
        <taxon>Ochrophyta</taxon>
        <taxon>Bacillariophyta</taxon>
        <taxon>Coscinodiscophyceae</taxon>
        <taxon>Thalassiosirophycidae</taxon>
        <taxon>Thalassiosirales</taxon>
        <taxon>Thalassiosiraceae</taxon>
        <taxon>Thalassiosira</taxon>
    </lineage>
</organism>
<dbReference type="PANTHER" id="PTHR43797">
    <property type="entry name" value="HOMOCYSTEINE/CYSTEINE SYNTHASE"/>
    <property type="match status" value="1"/>
</dbReference>
<dbReference type="GO" id="GO:0006535">
    <property type="term" value="P:cysteine biosynthetic process from serine"/>
    <property type="evidence" value="ECO:0007669"/>
    <property type="project" value="TreeGrafter"/>
</dbReference>
<proteinExistence type="inferred from homology"/>
<dbReference type="InterPro" id="IPR054542">
    <property type="entry name" value="Cys_met_metab_PP"/>
</dbReference>
<gene>
    <name evidence="7" type="ORF">THAOC_04077</name>
</gene>
<dbReference type="NCBIfam" id="TIGR01326">
    <property type="entry name" value="OAH_OAS_sulfhy"/>
    <property type="match status" value="1"/>
</dbReference>
<evidence type="ECO:0000313" key="8">
    <source>
        <dbReference type="Proteomes" id="UP000266841"/>
    </source>
</evidence>
<evidence type="ECO:0000256" key="2">
    <source>
        <dbReference type="ARBA" id="ARBA00009077"/>
    </source>
</evidence>
<dbReference type="OrthoDB" id="3512640at2759"/>
<dbReference type="Proteomes" id="UP000266841">
    <property type="component" value="Unassembled WGS sequence"/>
</dbReference>
<evidence type="ECO:0000313" key="7">
    <source>
        <dbReference type="EMBL" id="EJK74254.1"/>
    </source>
</evidence>
<evidence type="ECO:0000256" key="6">
    <source>
        <dbReference type="RuleBase" id="RU362118"/>
    </source>
</evidence>
<dbReference type="InterPro" id="IPR015422">
    <property type="entry name" value="PyrdxlP-dep_Trfase_small"/>
</dbReference>
<accession>K0TAY7</accession>
<dbReference type="GO" id="GO:0019346">
    <property type="term" value="P:transsulfuration"/>
    <property type="evidence" value="ECO:0007669"/>
    <property type="project" value="InterPro"/>
</dbReference>
<keyword evidence="3" id="KW-0808">Transferase</keyword>
<dbReference type="Gene3D" id="3.40.640.10">
    <property type="entry name" value="Type I PLP-dependent aspartate aminotransferase-like (Major domain)"/>
    <property type="match status" value="1"/>
</dbReference>
<dbReference type="GO" id="GO:0071269">
    <property type="term" value="P:L-homocysteine biosynthetic process"/>
    <property type="evidence" value="ECO:0007669"/>
    <property type="project" value="TreeGrafter"/>
</dbReference>
<evidence type="ECO:0000256" key="1">
    <source>
        <dbReference type="ARBA" id="ARBA00001933"/>
    </source>
</evidence>
<dbReference type="GO" id="GO:0003961">
    <property type="term" value="F:O-acetylhomoserine aminocarboxypropyltransferase activity"/>
    <property type="evidence" value="ECO:0007669"/>
    <property type="project" value="TreeGrafter"/>
</dbReference>
<keyword evidence="8" id="KW-1185">Reference proteome</keyword>
<dbReference type="OMA" id="DEAWVNT"/>
<dbReference type="InterPro" id="IPR015421">
    <property type="entry name" value="PyrdxlP-dep_Trfase_major"/>
</dbReference>
<dbReference type="PROSITE" id="PS00868">
    <property type="entry name" value="CYS_MET_METAB_PP"/>
    <property type="match status" value="1"/>
</dbReference>
<feature type="modified residue" description="N6-(pyridoxal phosphate)lysine" evidence="5">
    <location>
        <position position="239"/>
    </location>
</feature>
<dbReference type="FunFam" id="3.40.640.10:FF:000035">
    <property type="entry name" value="O-succinylhomoserine sulfhydrylase"/>
    <property type="match status" value="1"/>
</dbReference>
<dbReference type="InterPro" id="IPR015424">
    <property type="entry name" value="PyrdxlP-dep_Trfase"/>
</dbReference>
<keyword evidence="4 5" id="KW-0663">Pyridoxal phosphate</keyword>
<dbReference type="GO" id="GO:0004124">
    <property type="term" value="F:cysteine synthase activity"/>
    <property type="evidence" value="ECO:0007669"/>
    <property type="project" value="TreeGrafter"/>
</dbReference>